<proteinExistence type="predicted"/>
<name>A0A0P9AH28_9CLOT</name>
<dbReference type="PATRIC" id="fig|36849.3.peg.1933"/>
<organism evidence="2 3">
    <name type="scientific">Oxobacter pfennigii</name>
    <dbReference type="NCBI Taxonomy" id="36849"/>
    <lineage>
        <taxon>Bacteria</taxon>
        <taxon>Bacillati</taxon>
        <taxon>Bacillota</taxon>
        <taxon>Clostridia</taxon>
        <taxon>Eubacteriales</taxon>
        <taxon>Clostridiaceae</taxon>
        <taxon>Oxobacter</taxon>
    </lineage>
</organism>
<dbReference type="Proteomes" id="UP000050326">
    <property type="component" value="Unassembled WGS sequence"/>
</dbReference>
<keyword evidence="3" id="KW-1185">Reference proteome</keyword>
<dbReference type="STRING" id="36849.OXPF_18360"/>
<gene>
    <name evidence="2" type="ORF">OXPF_18360</name>
</gene>
<reference evidence="2 3" key="1">
    <citation type="submission" date="2015-09" db="EMBL/GenBank/DDBJ databases">
        <title>Genome sequence of Oxobacter pfennigii DSM 3222.</title>
        <authorList>
            <person name="Poehlein A."/>
            <person name="Bengelsdorf F.R."/>
            <person name="Schiel-Bengelsdorf B."/>
            <person name="Duerre P."/>
            <person name="Daniel R."/>
        </authorList>
    </citation>
    <scope>NUCLEOTIDE SEQUENCE [LARGE SCALE GENOMIC DNA]</scope>
    <source>
        <strain evidence="2 3">DSM 3222</strain>
    </source>
</reference>
<dbReference type="OrthoDB" id="9814826at2"/>
<comment type="caution">
    <text evidence="2">The sequence shown here is derived from an EMBL/GenBank/DDBJ whole genome shotgun (WGS) entry which is preliminary data.</text>
</comment>
<evidence type="ECO:0000313" key="2">
    <source>
        <dbReference type="EMBL" id="KPU44750.1"/>
    </source>
</evidence>
<dbReference type="EMBL" id="LKET01000029">
    <property type="protein sequence ID" value="KPU44750.1"/>
    <property type="molecule type" value="Genomic_DNA"/>
</dbReference>
<dbReference type="Pfam" id="PF03551">
    <property type="entry name" value="PadR"/>
    <property type="match status" value="1"/>
</dbReference>
<evidence type="ECO:0000259" key="1">
    <source>
        <dbReference type="Pfam" id="PF03551"/>
    </source>
</evidence>
<dbReference type="PANTHER" id="PTHR33169:SF13">
    <property type="entry name" value="PADR-FAMILY TRANSCRIPTIONAL REGULATOR"/>
    <property type="match status" value="1"/>
</dbReference>
<dbReference type="PANTHER" id="PTHR33169">
    <property type="entry name" value="PADR-FAMILY TRANSCRIPTIONAL REGULATOR"/>
    <property type="match status" value="1"/>
</dbReference>
<dbReference type="SUPFAM" id="SSF46785">
    <property type="entry name" value="Winged helix' DNA-binding domain"/>
    <property type="match status" value="1"/>
</dbReference>
<protein>
    <submittedName>
        <fullName evidence="2">Lineage-specific thermal regulator protein</fullName>
    </submittedName>
</protein>
<dbReference type="InterPro" id="IPR036390">
    <property type="entry name" value="WH_DNA-bd_sf"/>
</dbReference>
<dbReference type="RefSeq" id="WP_054874881.1">
    <property type="nucleotide sequence ID" value="NZ_LKET01000029.1"/>
</dbReference>
<evidence type="ECO:0000313" key="3">
    <source>
        <dbReference type="Proteomes" id="UP000050326"/>
    </source>
</evidence>
<dbReference type="InterPro" id="IPR052509">
    <property type="entry name" value="Metal_resp_DNA-bind_regulator"/>
</dbReference>
<dbReference type="Gene3D" id="1.10.10.10">
    <property type="entry name" value="Winged helix-like DNA-binding domain superfamily/Winged helix DNA-binding domain"/>
    <property type="match status" value="1"/>
</dbReference>
<sequence length="106" mass="11945">MPYNGGPMTEAMYYVLLALVNPNHGYQLMNAIKEVSCGRLNMGPGTLYGVLTRMQKEGLISLAEDDGRRKIYEITDDGKLSLLIEYERLKAMVRDGIILEKGDHHE</sequence>
<dbReference type="AlphaFoldDB" id="A0A0P9AH28"/>
<dbReference type="InterPro" id="IPR005149">
    <property type="entry name" value="Tscrpt_reg_PadR_N"/>
</dbReference>
<feature type="domain" description="Transcription regulator PadR N-terminal" evidence="1">
    <location>
        <begin position="21"/>
        <end position="81"/>
    </location>
</feature>
<dbReference type="InterPro" id="IPR036388">
    <property type="entry name" value="WH-like_DNA-bd_sf"/>
</dbReference>
<accession>A0A0P9AH28</accession>